<dbReference type="GO" id="GO:0016491">
    <property type="term" value="F:oxidoreductase activity"/>
    <property type="evidence" value="ECO:0007669"/>
    <property type="project" value="UniProtKB-ARBA"/>
</dbReference>
<sequence>MDAQLLQRGFTPEPLKPALYRELDQNGFAVLENVIGPKWLEQLRQTFEELVEEEGEEAGVEVAQMKGVRRLADLVNKGEAFDAVYLQPALLTAALHIFQRPFKLHSLNGHDPLANDGLQSLHADGGQPETAEGPFRVVNSMWMLDDFTTENGATRIIPGSHRKLGNINDYIEDRMADHPEQVHLQGSAGSVAVFNGSIWHSSYINHSGRFRRTLHCAFIAREFDQQTNQREYLRPETAERLSPLARYILDVD</sequence>
<evidence type="ECO:0000313" key="1">
    <source>
        <dbReference type="EMBL" id="SVD05699.1"/>
    </source>
</evidence>
<proteinExistence type="predicted"/>
<dbReference type="InterPro" id="IPR008775">
    <property type="entry name" value="Phytyl_CoA_dOase-like"/>
</dbReference>
<evidence type="ECO:0008006" key="2">
    <source>
        <dbReference type="Google" id="ProtNLM"/>
    </source>
</evidence>
<dbReference type="GO" id="GO:0046872">
    <property type="term" value="F:metal ion binding"/>
    <property type="evidence" value="ECO:0007669"/>
    <property type="project" value="UniProtKB-ARBA"/>
</dbReference>
<dbReference type="EMBL" id="UINC01126914">
    <property type="protein sequence ID" value="SVD05699.1"/>
    <property type="molecule type" value="Genomic_DNA"/>
</dbReference>
<dbReference type="SUPFAM" id="SSF51197">
    <property type="entry name" value="Clavaminate synthase-like"/>
    <property type="match status" value="1"/>
</dbReference>
<organism evidence="1">
    <name type="scientific">marine metagenome</name>
    <dbReference type="NCBI Taxonomy" id="408172"/>
    <lineage>
        <taxon>unclassified sequences</taxon>
        <taxon>metagenomes</taxon>
        <taxon>ecological metagenomes</taxon>
    </lineage>
</organism>
<name>A0A382S724_9ZZZZ</name>
<dbReference type="AlphaFoldDB" id="A0A382S724"/>
<dbReference type="Gene3D" id="2.60.120.620">
    <property type="entry name" value="q2cbj1_9rhob like domain"/>
    <property type="match status" value="1"/>
</dbReference>
<protein>
    <recommendedName>
        <fullName evidence="2">Phytanoyl-CoA dioxygenase</fullName>
    </recommendedName>
</protein>
<dbReference type="PANTHER" id="PTHR20883:SF48">
    <property type="entry name" value="ECTOINE DIOXYGENASE"/>
    <property type="match status" value="1"/>
</dbReference>
<reference evidence="1" key="1">
    <citation type="submission" date="2018-05" db="EMBL/GenBank/DDBJ databases">
        <authorList>
            <person name="Lanie J.A."/>
            <person name="Ng W.-L."/>
            <person name="Kazmierczak K.M."/>
            <person name="Andrzejewski T.M."/>
            <person name="Davidsen T.M."/>
            <person name="Wayne K.J."/>
            <person name="Tettelin H."/>
            <person name="Glass J.I."/>
            <person name="Rusch D."/>
            <person name="Podicherti R."/>
            <person name="Tsui H.-C.T."/>
            <person name="Winkler M.E."/>
        </authorList>
    </citation>
    <scope>NUCLEOTIDE SEQUENCE</scope>
</reference>
<dbReference type="PANTHER" id="PTHR20883">
    <property type="entry name" value="PHYTANOYL-COA DIOXYGENASE DOMAIN CONTAINING 1"/>
    <property type="match status" value="1"/>
</dbReference>
<dbReference type="Pfam" id="PF05721">
    <property type="entry name" value="PhyH"/>
    <property type="match status" value="1"/>
</dbReference>
<accession>A0A382S724</accession>
<gene>
    <name evidence="1" type="ORF">METZ01_LOCUS358553</name>
</gene>